<proteinExistence type="predicted"/>
<accession>A0A383WLE5</accession>
<protein>
    <submittedName>
        <fullName evidence="2">Uncharacterized protein</fullName>
    </submittedName>
</protein>
<sequence length="186" mass="19360">MGIIDDYYGGYESLAFFTAEDGVVDFEAAYDAQLPDEDGYYDSSMDPWERAFDYKFKQALASCALPGWSDTGRKTTAGKPVWEGSCSSCGKHTTVPFVPLADGSPPKCRECHAETKGNSLRAGQQGKSSKGRSKGRNRGGASSSNAGRGSGGGSSMAGGAGSSKAAEQQGTVAADATQPDQARVCK</sequence>
<dbReference type="AlphaFoldDB" id="A0A383WLE5"/>
<feature type="region of interest" description="Disordered" evidence="1">
    <location>
        <begin position="104"/>
        <end position="186"/>
    </location>
</feature>
<dbReference type="Proteomes" id="UP000256970">
    <property type="component" value="Unassembled WGS sequence"/>
</dbReference>
<keyword evidence="3" id="KW-1185">Reference proteome</keyword>
<dbReference type="STRING" id="3088.A0A383WLE5"/>
<gene>
    <name evidence="2" type="ORF">BQ4739_LOCUS17921</name>
</gene>
<feature type="compositionally biased region" description="Gly residues" evidence="1">
    <location>
        <begin position="148"/>
        <end position="161"/>
    </location>
</feature>
<evidence type="ECO:0000313" key="2">
    <source>
        <dbReference type="EMBL" id="SZX77566.1"/>
    </source>
</evidence>
<dbReference type="EMBL" id="FNXT01001291">
    <property type="protein sequence ID" value="SZX77566.1"/>
    <property type="molecule type" value="Genomic_DNA"/>
</dbReference>
<name>A0A383WLE5_TETOB</name>
<evidence type="ECO:0000256" key="1">
    <source>
        <dbReference type="SAM" id="MobiDB-lite"/>
    </source>
</evidence>
<organism evidence="2 3">
    <name type="scientific">Tetradesmus obliquus</name>
    <name type="common">Green alga</name>
    <name type="synonym">Acutodesmus obliquus</name>
    <dbReference type="NCBI Taxonomy" id="3088"/>
    <lineage>
        <taxon>Eukaryota</taxon>
        <taxon>Viridiplantae</taxon>
        <taxon>Chlorophyta</taxon>
        <taxon>core chlorophytes</taxon>
        <taxon>Chlorophyceae</taxon>
        <taxon>CS clade</taxon>
        <taxon>Sphaeropleales</taxon>
        <taxon>Scenedesmaceae</taxon>
        <taxon>Tetradesmus</taxon>
    </lineage>
</organism>
<reference evidence="2 3" key="1">
    <citation type="submission" date="2016-10" db="EMBL/GenBank/DDBJ databases">
        <authorList>
            <person name="Cai Z."/>
        </authorList>
    </citation>
    <scope>NUCLEOTIDE SEQUENCE [LARGE SCALE GENOMIC DNA]</scope>
</reference>
<evidence type="ECO:0000313" key="3">
    <source>
        <dbReference type="Proteomes" id="UP000256970"/>
    </source>
</evidence>